<accession>A0A3G3MHI2</accession>
<dbReference type="EMBL" id="MH281629">
    <property type="protein sequence ID" value="AYR06298.1"/>
    <property type="molecule type" value="Genomic_DNA"/>
</dbReference>
<sequence length="410" mass="49271">MTSSQTDSVLCTEYSWVKIKKIVLSLQQRIYKASKKCNLCQVHVLQSILLNAESTKVLATQIIIKQLEKQYWLYTRKKNLINSVYKSIFLGKSSKKSELLKKNSIFFVVSEKIKQYIIFLVLRPEWHNKLERFLRIESGKVYSQEIKTRLSIFFKNYSYSKSYENCGFNFKSNAGVKYIDKQYLIRKLSSFTYVEDSITNWLNNQFFFEFIYTTKSTMLHDLNDLGHDHLLMLMQRIIYSGLEWHLYTHLKFEQLHKKVVIFIKNNTFFLIWDNLFCSCLNFDIANFMKSIGLSIRYKDYTAIKFNIDRITIADESIIRRYINHKRCTFLLKLDDNCIGQLLRKIKLLLYHKNIVNKWRTNRSPSHQVLYKIYKILSKFYAYYLGLLDNRIINKINLEVDELFYRWRSKQ</sequence>
<gene>
    <name evidence="2" type="primary">orf360</name>
</gene>
<keyword evidence="2" id="KW-0934">Plastid</keyword>
<dbReference type="InterPro" id="IPR025960">
    <property type="entry name" value="RVT_N"/>
</dbReference>
<reference evidence="2" key="1">
    <citation type="journal article" date="2018" name="Genome Biol. Evol.">
        <title>Mitochondrial and Plastid Genomes from Coralline Red Algae Provide Insights into the Incongruent Evolutionary Histories of Organelles.</title>
        <authorList>
            <person name="Lee J."/>
            <person name="Song H.J."/>
            <person name="In Park S."/>
            <person name="Lee Y.M."/>
            <person name="Jeong S.Y."/>
            <person name="Oh Cho T."/>
            <person name="Kim J.H."/>
            <person name="Choi H.G."/>
            <person name="Choi C.G."/>
            <person name="Nelson W.A."/>
            <person name="Fredericq S."/>
            <person name="Bhattacharya D."/>
            <person name="Su Yoon H."/>
        </authorList>
    </citation>
    <scope>NUCLEOTIDE SEQUENCE</scope>
</reference>
<evidence type="ECO:0000259" key="1">
    <source>
        <dbReference type="Pfam" id="PF13655"/>
    </source>
</evidence>
<dbReference type="Pfam" id="PF13655">
    <property type="entry name" value="RVT_N"/>
    <property type="match status" value="1"/>
</dbReference>
<evidence type="ECO:0000313" key="2">
    <source>
        <dbReference type="EMBL" id="AYR06298.1"/>
    </source>
</evidence>
<organism evidence="2">
    <name type="scientific">Renouxia sp</name>
    <dbReference type="NCBI Taxonomy" id="2485823"/>
    <lineage>
        <taxon>Eukaryota</taxon>
        <taxon>Rhodophyta</taxon>
        <taxon>Florideophyceae</taxon>
        <taxon>Corallinophycidae</taxon>
        <taxon>Rhodogorgonales</taxon>
        <taxon>Rhodogorgonaceae</taxon>
        <taxon>Renouxia</taxon>
    </lineage>
</organism>
<feature type="domain" description="Reverse transcriptase N-terminal" evidence="1">
    <location>
        <begin position="15"/>
        <end position="63"/>
    </location>
</feature>
<name>A0A3G3MHI2_9FLOR</name>
<geneLocation type="plastid" evidence="2"/>
<dbReference type="AlphaFoldDB" id="A0A3G3MHI2"/>
<proteinExistence type="predicted"/>
<protein>
    <recommendedName>
        <fullName evidence="1">Reverse transcriptase N-terminal domain-containing protein</fullName>
    </recommendedName>
</protein>